<comment type="cofactor">
    <cofactor evidence="9">
        <name>Mg(2+)</name>
        <dbReference type="ChEBI" id="CHEBI:18420"/>
    </cofactor>
    <text evidence="9">Binds 2 magnesium ions per monomer.</text>
</comment>
<dbReference type="InterPro" id="IPR005940">
    <property type="entry name" value="Anthranilate_Pribosyl_Tfrase"/>
</dbReference>
<organism evidence="12 13">
    <name type="scientific">Kushneria sinocarnis</name>
    <dbReference type="NCBI Taxonomy" id="595502"/>
    <lineage>
        <taxon>Bacteria</taxon>
        <taxon>Pseudomonadati</taxon>
        <taxon>Pseudomonadota</taxon>
        <taxon>Gammaproteobacteria</taxon>
        <taxon>Oceanospirillales</taxon>
        <taxon>Halomonadaceae</taxon>
        <taxon>Kushneria</taxon>
    </lineage>
</organism>
<dbReference type="PANTHER" id="PTHR43285:SF2">
    <property type="entry name" value="ANTHRANILATE PHOSPHORIBOSYLTRANSFERASE"/>
    <property type="match status" value="1"/>
</dbReference>
<evidence type="ECO:0000256" key="3">
    <source>
        <dbReference type="ARBA" id="ARBA00022676"/>
    </source>
</evidence>
<evidence type="ECO:0000256" key="9">
    <source>
        <dbReference type="HAMAP-Rule" id="MF_00211"/>
    </source>
</evidence>
<feature type="binding site" evidence="9">
    <location>
        <position position="93"/>
    </location>
    <ligand>
        <name>Mg(2+)</name>
        <dbReference type="ChEBI" id="CHEBI:18420"/>
        <label>1</label>
    </ligand>
</feature>
<dbReference type="AlphaFoldDB" id="A0A420WVR4"/>
<dbReference type="Pfam" id="PF00591">
    <property type="entry name" value="Glycos_transf_3"/>
    <property type="match status" value="1"/>
</dbReference>
<comment type="caution">
    <text evidence="9">Lacks conserved residue(s) required for the propagation of feature annotation.</text>
</comment>
<dbReference type="GO" id="GO:0005829">
    <property type="term" value="C:cytosol"/>
    <property type="evidence" value="ECO:0007669"/>
    <property type="project" value="TreeGrafter"/>
</dbReference>
<feature type="binding site" evidence="9">
    <location>
        <position position="227"/>
    </location>
    <ligand>
        <name>Mg(2+)</name>
        <dbReference type="ChEBI" id="CHEBI:18420"/>
        <label>2</label>
    </ligand>
</feature>
<keyword evidence="6 9" id="KW-0057">Aromatic amino acid biosynthesis</keyword>
<protein>
    <recommendedName>
        <fullName evidence="9">Anthranilate phosphoribosyltransferase</fullName>
        <ecNumber evidence="9">2.4.2.18</ecNumber>
    </recommendedName>
</protein>
<feature type="binding site" evidence="9">
    <location>
        <position position="81"/>
    </location>
    <ligand>
        <name>5-phospho-alpha-D-ribose 1-diphosphate</name>
        <dbReference type="ChEBI" id="CHEBI:58017"/>
    </ligand>
</feature>
<gene>
    <name evidence="9" type="primary">trpD</name>
    <name evidence="12" type="ORF">C7446_2366</name>
</gene>
<evidence type="ECO:0000256" key="1">
    <source>
        <dbReference type="ARBA" id="ARBA00004907"/>
    </source>
</evidence>
<evidence type="ECO:0000313" key="13">
    <source>
        <dbReference type="Proteomes" id="UP000281975"/>
    </source>
</evidence>
<dbReference type="InterPro" id="IPR000312">
    <property type="entry name" value="Glycosyl_Trfase_fam3"/>
</dbReference>
<evidence type="ECO:0000256" key="5">
    <source>
        <dbReference type="ARBA" id="ARBA00022822"/>
    </source>
</evidence>
<proteinExistence type="inferred from homology"/>
<dbReference type="Proteomes" id="UP000281975">
    <property type="component" value="Unassembled WGS sequence"/>
</dbReference>
<evidence type="ECO:0000256" key="6">
    <source>
        <dbReference type="ARBA" id="ARBA00023141"/>
    </source>
</evidence>
<dbReference type="SUPFAM" id="SSF52418">
    <property type="entry name" value="Nucleoside phosphorylase/phosphoribosyltransferase catalytic domain"/>
    <property type="match status" value="1"/>
</dbReference>
<dbReference type="GO" id="GO:0000162">
    <property type="term" value="P:L-tryptophan biosynthetic process"/>
    <property type="evidence" value="ECO:0007669"/>
    <property type="project" value="UniProtKB-UniRule"/>
</dbReference>
<dbReference type="RefSeq" id="WP_121173275.1">
    <property type="nucleotide sequence ID" value="NZ_RBIN01000006.1"/>
</dbReference>
<dbReference type="GO" id="GO:0004048">
    <property type="term" value="F:anthranilate phosphoribosyltransferase activity"/>
    <property type="evidence" value="ECO:0007669"/>
    <property type="project" value="UniProtKB-UniRule"/>
</dbReference>
<evidence type="ECO:0000256" key="4">
    <source>
        <dbReference type="ARBA" id="ARBA00022679"/>
    </source>
</evidence>
<feature type="binding site" evidence="9">
    <location>
        <begin position="109"/>
        <end position="117"/>
    </location>
    <ligand>
        <name>5-phospho-alpha-D-ribose 1-diphosphate</name>
        <dbReference type="ChEBI" id="CHEBI:58017"/>
    </ligand>
</feature>
<comment type="caution">
    <text evidence="12">The sequence shown here is derived from an EMBL/GenBank/DDBJ whole genome shotgun (WGS) entry which is preliminary data.</text>
</comment>
<feature type="binding site" evidence="9">
    <location>
        <position position="227"/>
    </location>
    <ligand>
        <name>Mg(2+)</name>
        <dbReference type="ChEBI" id="CHEBI:18420"/>
        <label>1</label>
    </ligand>
</feature>
<feature type="domain" description="Glycosyl transferase family 3" evidence="10">
    <location>
        <begin position="75"/>
        <end position="324"/>
    </location>
</feature>
<feature type="binding site" evidence="9">
    <location>
        <begin position="91"/>
        <end position="94"/>
    </location>
    <ligand>
        <name>5-phospho-alpha-D-ribose 1-diphosphate</name>
        <dbReference type="ChEBI" id="CHEBI:58017"/>
    </ligand>
</feature>
<accession>A0A420WVR4</accession>
<dbReference type="InterPro" id="IPR017459">
    <property type="entry name" value="Glycosyl_Trfase_fam3_N_dom"/>
</dbReference>
<dbReference type="HAMAP" id="MF_00211">
    <property type="entry name" value="TrpD"/>
    <property type="match status" value="1"/>
</dbReference>
<feature type="binding site" evidence="9">
    <location>
        <begin position="84"/>
        <end position="85"/>
    </location>
    <ligand>
        <name>5-phospho-alpha-D-ribose 1-diphosphate</name>
        <dbReference type="ChEBI" id="CHEBI:58017"/>
    </ligand>
</feature>
<dbReference type="InterPro" id="IPR036320">
    <property type="entry name" value="Glycosyl_Trfase_fam3_N_dom_sf"/>
</dbReference>
<dbReference type="NCBIfam" id="TIGR01245">
    <property type="entry name" value="trpD"/>
    <property type="match status" value="1"/>
</dbReference>
<reference evidence="12 13" key="1">
    <citation type="submission" date="2018-10" db="EMBL/GenBank/DDBJ databases">
        <title>Genomic Encyclopedia of Type Strains, Phase IV (KMG-IV): sequencing the most valuable type-strain genomes for metagenomic binning, comparative biology and taxonomic classification.</title>
        <authorList>
            <person name="Goeker M."/>
        </authorList>
    </citation>
    <scope>NUCLEOTIDE SEQUENCE [LARGE SCALE GENOMIC DNA]</scope>
    <source>
        <strain evidence="12 13">DSM 23229</strain>
    </source>
</reference>
<evidence type="ECO:0000256" key="8">
    <source>
        <dbReference type="ARBA" id="ARBA00061188"/>
    </source>
</evidence>
<dbReference type="GO" id="GO:0000287">
    <property type="term" value="F:magnesium ion binding"/>
    <property type="evidence" value="ECO:0007669"/>
    <property type="project" value="UniProtKB-UniRule"/>
</dbReference>
<dbReference type="FunFam" id="3.40.1030.10:FF:000002">
    <property type="entry name" value="Anthranilate phosphoribosyltransferase"/>
    <property type="match status" value="1"/>
</dbReference>
<dbReference type="Gene3D" id="1.20.970.10">
    <property type="entry name" value="Transferase, Pyrimidine Nucleoside Phosphorylase, Chain C"/>
    <property type="match status" value="1"/>
</dbReference>
<comment type="pathway">
    <text evidence="1 9">Amino-acid biosynthesis; L-tryptophan biosynthesis; L-tryptophan from chorismate: step 2/5.</text>
</comment>
<feature type="domain" description="Glycosyl transferase family 3 N-terminal" evidence="11">
    <location>
        <begin position="4"/>
        <end position="65"/>
    </location>
</feature>
<comment type="function">
    <text evidence="9">Catalyzes the transfer of the phosphoribosyl group of 5-phosphorylribose-1-pyrophosphate (PRPP) to anthranilate to yield N-(5'-phosphoribosyl)-anthranilate (PRA).</text>
</comment>
<evidence type="ECO:0000259" key="10">
    <source>
        <dbReference type="Pfam" id="PF00591"/>
    </source>
</evidence>
<comment type="similarity">
    <text evidence="9">Belongs to the anthranilate phosphoribosyltransferase family.</text>
</comment>
<dbReference type="Gene3D" id="3.40.1030.10">
    <property type="entry name" value="Nucleoside phosphorylase/phosphoribosyltransferase catalytic domain"/>
    <property type="match status" value="1"/>
</dbReference>
<feature type="binding site" evidence="9">
    <location>
        <position position="81"/>
    </location>
    <ligand>
        <name>anthranilate</name>
        <dbReference type="ChEBI" id="CHEBI:16567"/>
        <label>1</label>
    </ligand>
</feature>
<dbReference type="UniPathway" id="UPA00035">
    <property type="reaction ID" value="UER00041"/>
</dbReference>
<keyword evidence="3 9" id="KW-0328">Glycosyltransferase</keyword>
<evidence type="ECO:0000313" key="12">
    <source>
        <dbReference type="EMBL" id="RKR02646.1"/>
    </source>
</evidence>
<evidence type="ECO:0000259" key="11">
    <source>
        <dbReference type="Pfam" id="PF02885"/>
    </source>
</evidence>
<comment type="catalytic activity">
    <reaction evidence="7 9">
        <text>N-(5-phospho-beta-D-ribosyl)anthranilate + diphosphate = 5-phospho-alpha-D-ribose 1-diphosphate + anthranilate</text>
        <dbReference type="Rhea" id="RHEA:11768"/>
        <dbReference type="ChEBI" id="CHEBI:16567"/>
        <dbReference type="ChEBI" id="CHEBI:18277"/>
        <dbReference type="ChEBI" id="CHEBI:33019"/>
        <dbReference type="ChEBI" id="CHEBI:58017"/>
        <dbReference type="EC" id="2.4.2.18"/>
    </reaction>
</comment>
<feature type="binding site" evidence="9">
    <location>
        <position position="121"/>
    </location>
    <ligand>
        <name>5-phospho-alpha-D-ribose 1-diphosphate</name>
        <dbReference type="ChEBI" id="CHEBI:58017"/>
    </ligand>
</feature>
<comment type="subunit">
    <text evidence="9">Homodimer.</text>
</comment>
<sequence>MELKDAIRAVHARRDLTLDEMRSVMSTIMSGEADAIQMGGFLMGLAMKGETADEITAAVQVMRELMHPVHVNIEPVVDIVGTGGDGMGLFNVSSAASFAAAACGAHVAKHGGRGVSSSSGSADLLARAGVSLDLDPSQIARCIEEVGVGFMFAPNHHTAMRHAVAVRRALGVRTMFNILGPLTNPTGATRQVLGVYDRSLVPLLAESLRRLGSRHVLVVHSADGLDEISLAAPTHVAELKGGHIEEYVITPEALGIERQPLSTLRAEDTEQSLALVQSALAGRGPEADMVALNAGAALYTADLVDSIAEGVARVRAALDRGEALERLHSLARFSASLLSGERH</sequence>
<keyword evidence="13" id="KW-1185">Reference proteome</keyword>
<dbReference type="EC" id="2.4.2.18" evidence="9"/>
<comment type="similarity">
    <text evidence="8">In the C-terminal section; belongs to the anthranilate phosphoribosyltransferase family.</text>
</comment>
<dbReference type="SUPFAM" id="SSF47648">
    <property type="entry name" value="Nucleoside phosphorylase/phosphoribosyltransferase N-terminal domain"/>
    <property type="match status" value="1"/>
</dbReference>
<dbReference type="EMBL" id="RBIN01000006">
    <property type="protein sequence ID" value="RKR02646.1"/>
    <property type="molecule type" value="Genomic_DNA"/>
</dbReference>
<dbReference type="OrthoDB" id="9806430at2"/>
<keyword evidence="4 9" id="KW-0808">Transferase</keyword>
<evidence type="ECO:0000256" key="2">
    <source>
        <dbReference type="ARBA" id="ARBA00022605"/>
    </source>
</evidence>
<keyword evidence="5 9" id="KW-0822">Tryptophan biosynthesis</keyword>
<dbReference type="PANTHER" id="PTHR43285">
    <property type="entry name" value="ANTHRANILATE PHOSPHORIBOSYLTRANSFERASE"/>
    <property type="match status" value="1"/>
</dbReference>
<keyword evidence="9" id="KW-0460">Magnesium</keyword>
<feature type="binding site" evidence="9">
    <location>
        <position position="226"/>
    </location>
    <ligand>
        <name>Mg(2+)</name>
        <dbReference type="ChEBI" id="CHEBI:18420"/>
        <label>2</label>
    </ligand>
</feature>
<keyword evidence="2 9" id="KW-0028">Amino-acid biosynthesis</keyword>
<name>A0A420WVR4_9GAMM</name>
<dbReference type="InterPro" id="IPR035902">
    <property type="entry name" value="Nuc_phospho_transferase"/>
</dbReference>
<dbReference type="Pfam" id="PF02885">
    <property type="entry name" value="Glycos_trans_3N"/>
    <property type="match status" value="1"/>
</dbReference>
<keyword evidence="9" id="KW-0479">Metal-binding</keyword>
<feature type="binding site" evidence="9">
    <location>
        <position position="167"/>
    </location>
    <ligand>
        <name>anthranilate</name>
        <dbReference type="ChEBI" id="CHEBI:16567"/>
        <label>2</label>
    </ligand>
</feature>
<evidence type="ECO:0000256" key="7">
    <source>
        <dbReference type="ARBA" id="ARBA00052328"/>
    </source>
</evidence>